<gene>
    <name evidence="11" type="ORF">BN860_10044g</name>
</gene>
<dbReference type="GO" id="GO:0004674">
    <property type="term" value="F:protein serine/threonine kinase activity"/>
    <property type="evidence" value="ECO:0007669"/>
    <property type="project" value="UniProtKB-KW"/>
</dbReference>
<evidence type="ECO:0000313" key="12">
    <source>
        <dbReference type="Proteomes" id="UP000019375"/>
    </source>
</evidence>
<dbReference type="PANTHER" id="PTHR43895:SF32">
    <property type="entry name" value="SERINE_THREONINE-PROTEIN KINASE CHK1"/>
    <property type="match status" value="1"/>
</dbReference>
<keyword evidence="4 9" id="KW-0547">Nucleotide-binding</keyword>
<comment type="catalytic activity">
    <reaction evidence="7">
        <text>L-threonyl-[protein] + ATP = O-phospho-L-threonyl-[protein] + ADP + H(+)</text>
        <dbReference type="Rhea" id="RHEA:46608"/>
        <dbReference type="Rhea" id="RHEA-COMP:11060"/>
        <dbReference type="Rhea" id="RHEA-COMP:11605"/>
        <dbReference type="ChEBI" id="CHEBI:15378"/>
        <dbReference type="ChEBI" id="CHEBI:30013"/>
        <dbReference type="ChEBI" id="CHEBI:30616"/>
        <dbReference type="ChEBI" id="CHEBI:61977"/>
        <dbReference type="ChEBI" id="CHEBI:456216"/>
        <dbReference type="EC" id="2.7.11.1"/>
    </reaction>
</comment>
<dbReference type="SMART" id="SM00220">
    <property type="entry name" value="S_TKc"/>
    <property type="match status" value="1"/>
</dbReference>
<dbReference type="InterPro" id="IPR011009">
    <property type="entry name" value="Kinase-like_dom_sf"/>
</dbReference>
<dbReference type="EC" id="2.7.11.1" evidence="1"/>
<evidence type="ECO:0000313" key="11">
    <source>
        <dbReference type="EMBL" id="CDF88429.1"/>
    </source>
</evidence>
<dbReference type="PROSITE" id="PS00108">
    <property type="entry name" value="PROTEIN_KINASE_ST"/>
    <property type="match status" value="1"/>
</dbReference>
<evidence type="ECO:0000256" key="3">
    <source>
        <dbReference type="ARBA" id="ARBA00022679"/>
    </source>
</evidence>
<accession>A0A8J2T767</accession>
<dbReference type="InterPro" id="IPR008271">
    <property type="entry name" value="Ser/Thr_kinase_AS"/>
</dbReference>
<dbReference type="EMBL" id="HG316455">
    <property type="protein sequence ID" value="CDF88429.1"/>
    <property type="molecule type" value="Genomic_DNA"/>
</dbReference>
<dbReference type="Gene3D" id="1.10.510.10">
    <property type="entry name" value="Transferase(Phosphotransferase) domain 1"/>
    <property type="match status" value="1"/>
</dbReference>
<evidence type="ECO:0000256" key="2">
    <source>
        <dbReference type="ARBA" id="ARBA00022527"/>
    </source>
</evidence>
<keyword evidence="6 9" id="KW-0067">ATP-binding</keyword>
<dbReference type="GO" id="GO:0005524">
    <property type="term" value="F:ATP binding"/>
    <property type="evidence" value="ECO:0007669"/>
    <property type="project" value="UniProtKB-UniRule"/>
</dbReference>
<dbReference type="Proteomes" id="UP000019375">
    <property type="component" value="Unassembled WGS sequence"/>
</dbReference>
<comment type="catalytic activity">
    <reaction evidence="8">
        <text>L-seryl-[protein] + ATP = O-phospho-L-seryl-[protein] + ADP + H(+)</text>
        <dbReference type="Rhea" id="RHEA:17989"/>
        <dbReference type="Rhea" id="RHEA-COMP:9863"/>
        <dbReference type="Rhea" id="RHEA-COMP:11604"/>
        <dbReference type="ChEBI" id="CHEBI:15378"/>
        <dbReference type="ChEBI" id="CHEBI:29999"/>
        <dbReference type="ChEBI" id="CHEBI:30616"/>
        <dbReference type="ChEBI" id="CHEBI:83421"/>
        <dbReference type="ChEBI" id="CHEBI:456216"/>
        <dbReference type="EC" id="2.7.11.1"/>
    </reaction>
</comment>
<dbReference type="PROSITE" id="PS50011">
    <property type="entry name" value="PROTEIN_KINASE_DOM"/>
    <property type="match status" value="1"/>
</dbReference>
<organism evidence="11 12">
    <name type="scientific">Zygosaccharomyces bailii (strain CLIB 213 / ATCC 58445 / CBS 680 / BCRC 21525 / NBRC 1098 / NCYC 1416 / NRRL Y-2227)</name>
    <dbReference type="NCBI Taxonomy" id="1333698"/>
    <lineage>
        <taxon>Eukaryota</taxon>
        <taxon>Fungi</taxon>
        <taxon>Dikarya</taxon>
        <taxon>Ascomycota</taxon>
        <taxon>Saccharomycotina</taxon>
        <taxon>Saccharomycetes</taxon>
        <taxon>Saccharomycetales</taxon>
        <taxon>Saccharomycetaceae</taxon>
        <taxon>Zygosaccharomyces</taxon>
    </lineage>
</organism>
<keyword evidence="12" id="KW-1185">Reference proteome</keyword>
<dbReference type="PROSITE" id="PS00107">
    <property type="entry name" value="PROTEIN_KINASE_ATP"/>
    <property type="match status" value="1"/>
</dbReference>
<dbReference type="AlphaFoldDB" id="A0A8J2T767"/>
<keyword evidence="3" id="KW-0808">Transferase</keyword>
<dbReference type="GO" id="GO:0005634">
    <property type="term" value="C:nucleus"/>
    <property type="evidence" value="ECO:0007669"/>
    <property type="project" value="TreeGrafter"/>
</dbReference>
<sequence>MDQIDYCPLPVIKDVILGDTIGHGTFACVKSASLRVDPSVIIAVKFVHVPTCQKYGLSDKDVVGEVILQSKCSKHMNVLRIIDCNISRDYLWIAMEMAEGGDLFDKIEPDVGVDSEVAQFYFQQLVRAISYLHEECGVAHRDIKPENILLDKNGNLKLADFGLASRFKRQDSSRRVYMDQRGSPQYMAPEILHQEYYADTTDIWSIGVLLFVILTGEIPWDLPVMEDTNFECFMKNNGNLNVGPWARIDFTHLNLLRKILQPDPSKRVSLQRIRKHPWFTSKVSFCKNDGLCGDPVALARKLFSKLKVSLSDNDYLRFTQDHSGRSSTQPVHTDITAIEHDSLKNNSMAMTQGPLMRNEHGSDIMLTQEVDWAHHIRNDVAALQFCNDNLSRHGNFYFNPMKLTKFYTLEEMELVLPTLENALQFSGINARPNLHENFLSLCQKLGHEKAFPLHMNIRAMDRRGANLYGFASIVLIEGNLKSISFEKKSGDPLEWRRLFKKIALLCRDLVLIPN</sequence>
<dbReference type="OrthoDB" id="539158at2759"/>
<keyword evidence="2" id="KW-0723">Serine/threonine-protein kinase</keyword>
<evidence type="ECO:0000256" key="1">
    <source>
        <dbReference type="ARBA" id="ARBA00012513"/>
    </source>
</evidence>
<proteinExistence type="predicted"/>
<dbReference type="GO" id="GO:0007095">
    <property type="term" value="P:mitotic G2 DNA damage checkpoint signaling"/>
    <property type="evidence" value="ECO:0007669"/>
    <property type="project" value="TreeGrafter"/>
</dbReference>
<evidence type="ECO:0000256" key="7">
    <source>
        <dbReference type="ARBA" id="ARBA00047899"/>
    </source>
</evidence>
<protein>
    <recommendedName>
        <fullName evidence="1">non-specific serine/threonine protein kinase</fullName>
        <ecNumber evidence="1">2.7.11.1</ecNumber>
    </recommendedName>
</protein>
<keyword evidence="5" id="KW-0418">Kinase</keyword>
<evidence type="ECO:0000259" key="10">
    <source>
        <dbReference type="PROSITE" id="PS50011"/>
    </source>
</evidence>
<dbReference type="InterPro" id="IPR017441">
    <property type="entry name" value="Protein_kinase_ATP_BS"/>
</dbReference>
<evidence type="ECO:0000256" key="9">
    <source>
        <dbReference type="PROSITE-ProRule" id="PRU10141"/>
    </source>
</evidence>
<dbReference type="PANTHER" id="PTHR43895">
    <property type="entry name" value="CALCIUM/CALMODULIN-DEPENDENT PROTEIN KINASE KINASE-RELATED"/>
    <property type="match status" value="1"/>
</dbReference>
<evidence type="ECO:0000256" key="8">
    <source>
        <dbReference type="ARBA" id="ARBA00048679"/>
    </source>
</evidence>
<dbReference type="GO" id="GO:0005737">
    <property type="term" value="C:cytoplasm"/>
    <property type="evidence" value="ECO:0007669"/>
    <property type="project" value="TreeGrafter"/>
</dbReference>
<dbReference type="InterPro" id="IPR000719">
    <property type="entry name" value="Prot_kinase_dom"/>
</dbReference>
<reference evidence="12" key="1">
    <citation type="journal article" date="2013" name="Genome Announc.">
        <title>Genome sequence of the food spoilage yeast Zygosaccharomyces bailii CLIB 213(T).</title>
        <authorList>
            <person name="Galeote V."/>
            <person name="Bigey F."/>
            <person name="Devillers H."/>
            <person name="Neuveglise C."/>
            <person name="Dequin S."/>
        </authorList>
    </citation>
    <scope>NUCLEOTIDE SEQUENCE [LARGE SCALE GENOMIC DNA]</scope>
    <source>
        <strain evidence="12">CLIB 213 / ATCC 58445 / CBS 680 / CCRC 21525 / NBRC 1098 / NCYC 1416 / NRRL Y-2227</strain>
    </source>
</reference>
<dbReference type="SUPFAM" id="SSF56112">
    <property type="entry name" value="Protein kinase-like (PK-like)"/>
    <property type="match status" value="1"/>
</dbReference>
<name>A0A8J2T767_ZYGB2</name>
<evidence type="ECO:0000256" key="6">
    <source>
        <dbReference type="ARBA" id="ARBA00022840"/>
    </source>
</evidence>
<dbReference type="GO" id="GO:0035861">
    <property type="term" value="C:site of double-strand break"/>
    <property type="evidence" value="ECO:0007669"/>
    <property type="project" value="TreeGrafter"/>
</dbReference>
<feature type="domain" description="Protein kinase" evidence="10">
    <location>
        <begin position="15"/>
        <end position="279"/>
    </location>
</feature>
<feature type="binding site" evidence="9">
    <location>
        <position position="45"/>
    </location>
    <ligand>
        <name>ATP</name>
        <dbReference type="ChEBI" id="CHEBI:30616"/>
    </ligand>
</feature>
<dbReference type="FunFam" id="1.10.510.10:FF:001035">
    <property type="entry name" value="Serine/threonine-protein kinase CHK1"/>
    <property type="match status" value="1"/>
</dbReference>
<evidence type="ECO:0000256" key="4">
    <source>
        <dbReference type="ARBA" id="ARBA00022741"/>
    </source>
</evidence>
<dbReference type="Pfam" id="PF00069">
    <property type="entry name" value="Pkinase"/>
    <property type="match status" value="1"/>
</dbReference>
<evidence type="ECO:0000256" key="5">
    <source>
        <dbReference type="ARBA" id="ARBA00022777"/>
    </source>
</evidence>